<protein>
    <recommendedName>
        <fullName evidence="5">2-dehydropantoate 2-reductase</fullName>
        <ecNumber evidence="4">1.1.1.169</ecNumber>
    </recommendedName>
    <alternativeName>
        <fullName evidence="9">Ketopantoate reductase</fullName>
    </alternativeName>
</protein>
<dbReference type="NCBIfam" id="NF005089">
    <property type="entry name" value="PRK06522.1-4"/>
    <property type="match status" value="1"/>
</dbReference>
<comment type="catalytic activity">
    <reaction evidence="10">
        <text>(R)-pantoate + NADP(+) = 2-dehydropantoate + NADPH + H(+)</text>
        <dbReference type="Rhea" id="RHEA:16233"/>
        <dbReference type="ChEBI" id="CHEBI:11561"/>
        <dbReference type="ChEBI" id="CHEBI:15378"/>
        <dbReference type="ChEBI" id="CHEBI:15980"/>
        <dbReference type="ChEBI" id="CHEBI:57783"/>
        <dbReference type="ChEBI" id="CHEBI:58349"/>
        <dbReference type="EC" id="1.1.1.169"/>
    </reaction>
</comment>
<accession>A0A154WG82</accession>
<dbReference type="UniPathway" id="UPA00028">
    <property type="reaction ID" value="UER00004"/>
</dbReference>
<comment type="pathway">
    <text evidence="2">Cofactor biosynthesis; (R)-pantothenate biosynthesis; (R)-pantoate from 3-methyl-2-oxobutanoate: step 2/2.</text>
</comment>
<evidence type="ECO:0000256" key="10">
    <source>
        <dbReference type="ARBA" id="ARBA00048793"/>
    </source>
</evidence>
<evidence type="ECO:0000256" key="2">
    <source>
        <dbReference type="ARBA" id="ARBA00004994"/>
    </source>
</evidence>
<dbReference type="SUPFAM" id="SSF51735">
    <property type="entry name" value="NAD(P)-binding Rossmann-fold domains"/>
    <property type="match status" value="1"/>
</dbReference>
<reference evidence="13 14" key="1">
    <citation type="submission" date="2015-12" db="EMBL/GenBank/DDBJ databases">
        <title>Genome sequence of Oceanibaculum pacificum MCCC 1A02656.</title>
        <authorList>
            <person name="Lu L."/>
            <person name="Lai Q."/>
            <person name="Shao Z."/>
            <person name="Qian P."/>
        </authorList>
    </citation>
    <scope>NUCLEOTIDE SEQUENCE [LARGE SCALE GENOMIC DNA]</scope>
    <source>
        <strain evidence="13 14">MCCC 1A02656</strain>
    </source>
</reference>
<evidence type="ECO:0000256" key="1">
    <source>
        <dbReference type="ARBA" id="ARBA00002919"/>
    </source>
</evidence>
<dbReference type="InterPro" id="IPR013332">
    <property type="entry name" value="KPR_N"/>
</dbReference>
<evidence type="ECO:0000256" key="6">
    <source>
        <dbReference type="ARBA" id="ARBA00022655"/>
    </source>
</evidence>
<evidence type="ECO:0000313" key="13">
    <source>
        <dbReference type="EMBL" id="KZD12509.1"/>
    </source>
</evidence>
<sequence>MKICIYGAGSVGGFLGAKLAQAGEDVTLIARGPHLAAIRRDGLTLRQGDPFTVRPKATDDAAEAGVQDLVICTVKAHGVGQAAAGMAPLLGPDTMVVFALNGIPWWYFHGLGGPHDGKQIARLDPEGAIWKIIGPQRAIGCVVHIGAEVTAPGTVTVTGGEKFELGEPDGSDSPRLARIIELFQRAGIGHVTSNRIRDLVWSKLLGNITSNTLSTLTKATMGDLYADPVLKNYMRLMMTEAEAVANALGSTVPLSVEERLSKGPRLLDFRTSTLQDLLARRPLEVEPIIGVVTELGDMVGIDTPSIDLIYALLRRLAINEGLYPAG</sequence>
<evidence type="ECO:0000256" key="8">
    <source>
        <dbReference type="ARBA" id="ARBA00023002"/>
    </source>
</evidence>
<evidence type="ECO:0000259" key="11">
    <source>
        <dbReference type="Pfam" id="PF02558"/>
    </source>
</evidence>
<dbReference type="FunFam" id="3.40.50.720:FF:000307">
    <property type="entry name" value="2-dehydropantoate 2-reductase"/>
    <property type="match status" value="1"/>
</dbReference>
<comment type="caution">
    <text evidence="13">The sequence shown here is derived from an EMBL/GenBank/DDBJ whole genome shotgun (WGS) entry which is preliminary data.</text>
</comment>
<dbReference type="Pfam" id="PF08546">
    <property type="entry name" value="ApbA_C"/>
    <property type="match status" value="1"/>
</dbReference>
<dbReference type="FunFam" id="1.10.1040.10:FF:000017">
    <property type="entry name" value="2-dehydropantoate 2-reductase"/>
    <property type="match status" value="1"/>
</dbReference>
<evidence type="ECO:0000313" key="14">
    <source>
        <dbReference type="Proteomes" id="UP000076400"/>
    </source>
</evidence>
<dbReference type="GO" id="GO:0005737">
    <property type="term" value="C:cytoplasm"/>
    <property type="evidence" value="ECO:0007669"/>
    <property type="project" value="TreeGrafter"/>
</dbReference>
<keyword evidence="14" id="KW-1185">Reference proteome</keyword>
<dbReference type="GO" id="GO:0008677">
    <property type="term" value="F:2-dehydropantoate 2-reductase activity"/>
    <property type="evidence" value="ECO:0007669"/>
    <property type="project" value="UniProtKB-EC"/>
</dbReference>
<dbReference type="EC" id="1.1.1.169" evidence="4"/>
<dbReference type="GO" id="GO:0015940">
    <property type="term" value="P:pantothenate biosynthetic process"/>
    <property type="evidence" value="ECO:0007669"/>
    <property type="project" value="UniProtKB-UniPathway"/>
</dbReference>
<evidence type="ECO:0000256" key="3">
    <source>
        <dbReference type="ARBA" id="ARBA00007870"/>
    </source>
</evidence>
<evidence type="ECO:0000259" key="12">
    <source>
        <dbReference type="Pfam" id="PF08546"/>
    </source>
</evidence>
<keyword evidence="7" id="KW-0521">NADP</keyword>
<comment type="similarity">
    <text evidence="3">Belongs to the ketopantoate reductase family.</text>
</comment>
<dbReference type="Gene3D" id="1.10.1040.10">
    <property type="entry name" value="N-(1-d-carboxylethyl)-l-norvaline Dehydrogenase, domain 2"/>
    <property type="match status" value="1"/>
</dbReference>
<dbReference type="AlphaFoldDB" id="A0A154WG82"/>
<dbReference type="InterPro" id="IPR013328">
    <property type="entry name" value="6PGD_dom2"/>
</dbReference>
<name>A0A154WG82_9PROT</name>
<dbReference type="STRING" id="580166.AUP43_16175"/>
<keyword evidence="6" id="KW-0566">Pantothenate biosynthesis</keyword>
<evidence type="ECO:0000256" key="7">
    <source>
        <dbReference type="ARBA" id="ARBA00022857"/>
    </source>
</evidence>
<dbReference type="EMBL" id="LPXN01000020">
    <property type="protein sequence ID" value="KZD12509.1"/>
    <property type="molecule type" value="Genomic_DNA"/>
</dbReference>
<dbReference type="RefSeq" id="WP_067552094.1">
    <property type="nucleotide sequence ID" value="NZ_LPXN01000020.1"/>
</dbReference>
<comment type="function">
    <text evidence="1">Catalyzes the NADPH-dependent reduction of ketopantoate into pantoic acid.</text>
</comment>
<evidence type="ECO:0000256" key="4">
    <source>
        <dbReference type="ARBA" id="ARBA00013014"/>
    </source>
</evidence>
<dbReference type="Pfam" id="PF02558">
    <property type="entry name" value="ApbA"/>
    <property type="match status" value="1"/>
</dbReference>
<evidence type="ECO:0000256" key="9">
    <source>
        <dbReference type="ARBA" id="ARBA00032024"/>
    </source>
</evidence>
<dbReference type="OrthoDB" id="247668at2"/>
<proteinExistence type="inferred from homology"/>
<dbReference type="SUPFAM" id="SSF48179">
    <property type="entry name" value="6-phosphogluconate dehydrogenase C-terminal domain-like"/>
    <property type="match status" value="1"/>
</dbReference>
<organism evidence="13 14">
    <name type="scientific">Oceanibaculum pacificum</name>
    <dbReference type="NCBI Taxonomy" id="580166"/>
    <lineage>
        <taxon>Bacteria</taxon>
        <taxon>Pseudomonadati</taxon>
        <taxon>Pseudomonadota</taxon>
        <taxon>Alphaproteobacteria</taxon>
        <taxon>Rhodospirillales</taxon>
        <taxon>Oceanibaculaceae</taxon>
        <taxon>Oceanibaculum</taxon>
    </lineage>
</organism>
<dbReference type="PANTHER" id="PTHR21708">
    <property type="entry name" value="PROBABLE 2-DEHYDROPANTOATE 2-REDUCTASE"/>
    <property type="match status" value="1"/>
</dbReference>
<dbReference type="InterPro" id="IPR051402">
    <property type="entry name" value="KPR-Related"/>
</dbReference>
<evidence type="ECO:0000256" key="5">
    <source>
        <dbReference type="ARBA" id="ARBA00019465"/>
    </source>
</evidence>
<gene>
    <name evidence="13" type="ORF">AUP43_16175</name>
</gene>
<dbReference type="Proteomes" id="UP000076400">
    <property type="component" value="Unassembled WGS sequence"/>
</dbReference>
<keyword evidence="8" id="KW-0560">Oxidoreductase</keyword>
<dbReference type="PANTHER" id="PTHR21708:SF45">
    <property type="entry name" value="2-DEHYDROPANTOATE 2-REDUCTASE"/>
    <property type="match status" value="1"/>
</dbReference>
<dbReference type="InterPro" id="IPR013752">
    <property type="entry name" value="KPA_reductase"/>
</dbReference>
<dbReference type="InterPro" id="IPR008927">
    <property type="entry name" value="6-PGluconate_DH-like_C_sf"/>
</dbReference>
<dbReference type="Gene3D" id="3.40.50.720">
    <property type="entry name" value="NAD(P)-binding Rossmann-like Domain"/>
    <property type="match status" value="1"/>
</dbReference>
<feature type="domain" description="Ketopantoate reductase C-terminal" evidence="12">
    <location>
        <begin position="196"/>
        <end position="315"/>
    </location>
</feature>
<dbReference type="InterPro" id="IPR036291">
    <property type="entry name" value="NAD(P)-bd_dom_sf"/>
</dbReference>
<feature type="domain" description="Ketopantoate reductase N-terminal" evidence="11">
    <location>
        <begin position="3"/>
        <end position="169"/>
    </location>
</feature>